<dbReference type="Proteomes" id="UP000045706">
    <property type="component" value="Unassembled WGS sequence"/>
</dbReference>
<proteinExistence type="predicted"/>
<evidence type="ECO:0000256" key="1">
    <source>
        <dbReference type="SAM" id="Phobius"/>
    </source>
</evidence>
<keyword evidence="1" id="KW-0472">Membrane</keyword>
<sequence length="45" mass="5424">MRFFSFWVLPVISGVVWLGMLLSMLLYWIVHTDRQRYSSMADRQS</sequence>
<organism evidence="2 3">
    <name type="scientific">Verticillium longisporum</name>
    <name type="common">Verticillium dahliae var. longisporum</name>
    <dbReference type="NCBI Taxonomy" id="100787"/>
    <lineage>
        <taxon>Eukaryota</taxon>
        <taxon>Fungi</taxon>
        <taxon>Dikarya</taxon>
        <taxon>Ascomycota</taxon>
        <taxon>Pezizomycotina</taxon>
        <taxon>Sordariomycetes</taxon>
        <taxon>Hypocreomycetidae</taxon>
        <taxon>Glomerellales</taxon>
        <taxon>Plectosphaerellaceae</taxon>
        <taxon>Verticillium</taxon>
    </lineage>
</organism>
<evidence type="ECO:0000313" key="3">
    <source>
        <dbReference type="Proteomes" id="UP000045706"/>
    </source>
</evidence>
<keyword evidence="1" id="KW-1133">Transmembrane helix</keyword>
<reference evidence="3" key="1">
    <citation type="submission" date="2015-05" db="EMBL/GenBank/DDBJ databases">
        <authorList>
            <person name="Fogelqvist Johan"/>
        </authorList>
    </citation>
    <scope>NUCLEOTIDE SEQUENCE [LARGE SCALE GENOMIC DNA]</scope>
</reference>
<feature type="transmembrane region" description="Helical" evidence="1">
    <location>
        <begin position="6"/>
        <end position="30"/>
    </location>
</feature>
<evidence type="ECO:0000313" key="2">
    <source>
        <dbReference type="EMBL" id="CRK21395.1"/>
    </source>
</evidence>
<protein>
    <submittedName>
        <fullName evidence="2">Uncharacterized protein</fullName>
    </submittedName>
</protein>
<keyword evidence="1" id="KW-0812">Transmembrane</keyword>
<accession>A0A0G4LIA3</accession>
<name>A0A0G4LIA3_VERLO</name>
<gene>
    <name evidence="2" type="ORF">BN1723_017920</name>
</gene>
<dbReference type="EMBL" id="CVQI01011892">
    <property type="protein sequence ID" value="CRK21395.1"/>
    <property type="molecule type" value="Genomic_DNA"/>
</dbReference>
<feature type="non-terminal residue" evidence="2">
    <location>
        <position position="45"/>
    </location>
</feature>
<dbReference type="AlphaFoldDB" id="A0A0G4LIA3"/>